<protein>
    <recommendedName>
        <fullName evidence="3">DUF4012 domain-containing protein</fullName>
    </recommendedName>
</protein>
<dbReference type="EMBL" id="UOEU01000181">
    <property type="protein sequence ID" value="VAW31219.1"/>
    <property type="molecule type" value="Genomic_DNA"/>
</dbReference>
<sequence length="515" mass="56688">MTTQREEYPTTDKPLLTGARIRTLLLISMAFLAIWLSVKGWRIGRAVQSLLAQQAVAESLMAEGVTAIDPAIAEELVQTVRQNVVTLRDETAVFMPLTPYLGWLPQVGSLATAAPQLMEMADAGTETAVHAFAGLQPALTLLQTEENSGSPLPQLVNVLADARPNLQQAQQSFQRVVAARNQISTVDQFPERIQAAFNLFDKWLPLAQDGLIFVQVVPEIMGHAGQRSYLLLAQNEDELRATGGFISGIGLLTINNGQILGLDFQDATTFDAESIRTQSEAYSYPPLPLQELMGLDYLLLRDANYWPDFPISAQKAIDLYQLAQPEAQIEGVIAIDQQFIALLVAATGPISVAGSDTVITAENTVDSFRNAFNIKEGQTNQEWFQNRKAFLSTFSAAIQQKIETDPASMDMVTLMKNLYEAMNARHLQLFMVDETVTAVLTQLDWDGRLENHVGQDFLLVLDTSMGFNKSNLHIDRSIEYEVDLSATQPQAHLTISYVHNSPNNGTACLQGVSYA</sequence>
<feature type="transmembrane region" description="Helical" evidence="1">
    <location>
        <begin position="20"/>
        <end position="38"/>
    </location>
</feature>
<dbReference type="AlphaFoldDB" id="A0A3B0V2X1"/>
<accession>A0A3B0V2X1</accession>
<reference evidence="2" key="1">
    <citation type="submission" date="2018-06" db="EMBL/GenBank/DDBJ databases">
        <authorList>
            <person name="Zhirakovskaya E."/>
        </authorList>
    </citation>
    <scope>NUCLEOTIDE SEQUENCE</scope>
</reference>
<gene>
    <name evidence="2" type="ORF">MNBD_CHLOROFLEXI01-2073</name>
</gene>
<keyword evidence="1" id="KW-0472">Membrane</keyword>
<name>A0A3B0V2X1_9ZZZZ</name>
<keyword evidence="1" id="KW-1133">Transmembrane helix</keyword>
<dbReference type="InterPro" id="IPR025101">
    <property type="entry name" value="DUF4012"/>
</dbReference>
<dbReference type="Pfam" id="PF13196">
    <property type="entry name" value="DUF4012"/>
    <property type="match status" value="1"/>
</dbReference>
<feature type="non-terminal residue" evidence="2">
    <location>
        <position position="515"/>
    </location>
</feature>
<organism evidence="2">
    <name type="scientific">hydrothermal vent metagenome</name>
    <dbReference type="NCBI Taxonomy" id="652676"/>
    <lineage>
        <taxon>unclassified sequences</taxon>
        <taxon>metagenomes</taxon>
        <taxon>ecological metagenomes</taxon>
    </lineage>
</organism>
<evidence type="ECO:0008006" key="3">
    <source>
        <dbReference type="Google" id="ProtNLM"/>
    </source>
</evidence>
<proteinExistence type="predicted"/>
<evidence type="ECO:0000256" key="1">
    <source>
        <dbReference type="SAM" id="Phobius"/>
    </source>
</evidence>
<evidence type="ECO:0000313" key="2">
    <source>
        <dbReference type="EMBL" id="VAW31219.1"/>
    </source>
</evidence>
<keyword evidence="1" id="KW-0812">Transmembrane</keyword>